<dbReference type="InterPro" id="IPR021799">
    <property type="entry name" value="PIN-like_prokaryotic"/>
</dbReference>
<dbReference type="RefSeq" id="WP_169268171.1">
    <property type="nucleotide sequence ID" value="NZ_CAWOXK010000001.1"/>
</dbReference>
<dbReference type="Pfam" id="PF11848">
    <property type="entry name" value="DUF3368"/>
    <property type="match status" value="1"/>
</dbReference>
<accession>A0A856MJV1</accession>
<dbReference type="PANTHER" id="PTHR39550">
    <property type="entry name" value="SLL0658 PROTEIN"/>
    <property type="match status" value="1"/>
</dbReference>
<name>A0A856MJV1_9CYAN</name>
<dbReference type="Proteomes" id="UP000503129">
    <property type="component" value="Chromosome"/>
</dbReference>
<sequence>MIVVCDTSPITNLAAVGQLNLLQQLYSNIIIPQAVYDEMVNLDYAVPGASEVQTLSWIQHQQVINRTLVTSLLAELDQGEAEAIVLAIELGADLLLLDERRGRKVASRYGLNITGLLGILIEAKHKGLIPTVKPVLDDLILQVGFRVSNKLYADTLQAAGE</sequence>
<gene>
    <name evidence="1" type="ORF">DP114_20180</name>
</gene>
<dbReference type="AlphaFoldDB" id="A0A856MJV1"/>
<organism evidence="1 2">
    <name type="scientific">Brasilonema sennae CENA114</name>
    <dbReference type="NCBI Taxonomy" id="415709"/>
    <lineage>
        <taxon>Bacteria</taxon>
        <taxon>Bacillati</taxon>
        <taxon>Cyanobacteriota</taxon>
        <taxon>Cyanophyceae</taxon>
        <taxon>Nostocales</taxon>
        <taxon>Scytonemataceae</taxon>
        <taxon>Brasilonema</taxon>
        <taxon>Bromeliae group (in: Brasilonema)</taxon>
    </lineage>
</organism>
<evidence type="ECO:0000313" key="2">
    <source>
        <dbReference type="Proteomes" id="UP000503129"/>
    </source>
</evidence>
<dbReference type="KEGG" id="bsen:DP114_20180"/>
<dbReference type="PANTHER" id="PTHR39550:SF1">
    <property type="entry name" value="SLL0658 PROTEIN"/>
    <property type="match status" value="1"/>
</dbReference>
<proteinExistence type="predicted"/>
<dbReference type="EMBL" id="CP030118">
    <property type="protein sequence ID" value="QDL09891.1"/>
    <property type="molecule type" value="Genomic_DNA"/>
</dbReference>
<evidence type="ECO:0000313" key="1">
    <source>
        <dbReference type="EMBL" id="QDL09891.1"/>
    </source>
</evidence>
<protein>
    <submittedName>
        <fullName evidence="1">DUF3368 domain-containing protein</fullName>
    </submittedName>
</protein>
<reference evidence="1 2" key="1">
    <citation type="submission" date="2018-06" db="EMBL/GenBank/DDBJ databases">
        <title>Comparative genomics of Brasilonema spp. strains.</title>
        <authorList>
            <person name="Alvarenga D.O."/>
            <person name="Fiore M.F."/>
            <person name="Varani A.M."/>
        </authorList>
    </citation>
    <scope>NUCLEOTIDE SEQUENCE [LARGE SCALE GENOMIC DNA]</scope>
    <source>
        <strain evidence="1 2">CENA114</strain>
    </source>
</reference>
<keyword evidence="2" id="KW-1185">Reference proteome</keyword>